<name>A0A6F9DQ79_9ASCI</name>
<evidence type="ECO:0000313" key="2">
    <source>
        <dbReference type="EMBL" id="CAB3265594.1"/>
    </source>
</evidence>
<dbReference type="GO" id="GO:0004672">
    <property type="term" value="F:protein kinase activity"/>
    <property type="evidence" value="ECO:0007669"/>
    <property type="project" value="InterPro"/>
</dbReference>
<protein>
    <submittedName>
        <fullName evidence="2">Receptor-interacting serine/threonine-protein kinase 1-like</fullName>
    </submittedName>
</protein>
<reference evidence="2" key="1">
    <citation type="submission" date="2020-04" db="EMBL/GenBank/DDBJ databases">
        <authorList>
            <person name="Neveu A P."/>
        </authorList>
    </citation>
    <scope>NUCLEOTIDE SEQUENCE</scope>
    <source>
        <tissue evidence="2">Whole embryo</tissue>
    </source>
</reference>
<keyword evidence="2" id="KW-0808">Transferase</keyword>
<proteinExistence type="evidence at transcript level"/>
<evidence type="ECO:0000259" key="1">
    <source>
        <dbReference type="PROSITE" id="PS50011"/>
    </source>
</evidence>
<dbReference type="InterPro" id="IPR011009">
    <property type="entry name" value="Kinase-like_dom_sf"/>
</dbReference>
<dbReference type="GO" id="GO:0005524">
    <property type="term" value="F:ATP binding"/>
    <property type="evidence" value="ECO:0007669"/>
    <property type="project" value="InterPro"/>
</dbReference>
<accession>A0A6F9DQ79</accession>
<dbReference type="InterPro" id="IPR000719">
    <property type="entry name" value="Prot_kinase_dom"/>
</dbReference>
<keyword evidence="2" id="KW-0675">Receptor</keyword>
<dbReference type="Gene3D" id="1.10.510.10">
    <property type="entry name" value="Transferase(Phosphotransferase) domain 1"/>
    <property type="match status" value="1"/>
</dbReference>
<dbReference type="SUPFAM" id="SSF56112">
    <property type="entry name" value="Protein kinase-like (PK-like)"/>
    <property type="match status" value="1"/>
</dbReference>
<dbReference type="AlphaFoldDB" id="A0A6F9DQ79"/>
<dbReference type="EMBL" id="LR789732">
    <property type="protein sequence ID" value="CAB3265594.1"/>
    <property type="molecule type" value="mRNA"/>
</dbReference>
<keyword evidence="2" id="KW-0418">Kinase</keyword>
<gene>
    <name evidence="2" type="primary">Ripk1-001</name>
</gene>
<feature type="domain" description="Protein kinase" evidence="1">
    <location>
        <begin position="857"/>
        <end position="1133"/>
    </location>
</feature>
<dbReference type="PROSITE" id="PS50011">
    <property type="entry name" value="PROTEIN_KINASE_DOM"/>
    <property type="match status" value="1"/>
</dbReference>
<organism evidence="2">
    <name type="scientific">Phallusia mammillata</name>
    <dbReference type="NCBI Taxonomy" id="59560"/>
    <lineage>
        <taxon>Eukaryota</taxon>
        <taxon>Metazoa</taxon>
        <taxon>Chordata</taxon>
        <taxon>Tunicata</taxon>
        <taxon>Ascidiacea</taxon>
        <taxon>Phlebobranchia</taxon>
        <taxon>Ascidiidae</taxon>
        <taxon>Phallusia</taxon>
    </lineage>
</organism>
<sequence length="1133" mass="131752">MHSTEDTDYTLLTTAFTNCKVFTLPPLHSYVSKMSGIADSFIERFCSLAWDMFVSMEVKVRYRRTTGAAEIMKVVSYYTKVINMHTVQRPTALIRDSAMEHFGLLTKYELQDFETKLKQVMKTIKISSVYEDLFESAKKDVFKMYRRFPSEFRGLNWHKTQTFQVDGTCLIWKYQYQRQFDEKIEQLKEKQRKPTLKTQKQKNIPKKVQKQADEKSKFEMFDVAKKAAINAHRESLEIGGLFLNQTQFWDVSKTSEEFALGIFSQHLTEDTRLDNSYQEQEDMFKAAIKKQATERWEKIKKLYEDWISRLERVMKSATNVYKQQMEKTTHDWVSDDTFRKLSKGAKQTAINTFTQSAYDTGADEELFDSYMKKLKSTFSAHNKEVAKIRSKIEEGLKDQFENKVIESFAVYENHMKKCSEELEKDQTYIKYILEHTEAVELAQENFATCQKELFQWKGFKVYEKRLMALITAEYEKEMMQRKSTETNIIDELYKISMASAKVYERAMQKATEVWISKKTFAEKDKAAKREGVKFFRLHAGTVCGEDVNKMDAFDEKMLDSFNFLKGHMIERNNKNEQFLEGHFEKKVEHFSTEYAKLFRKFCEAGRSERARKEGHAEISADVLKQFKESCTSEELLWEGFQPAQKSLEVAIEAENNKLLLIIKEEALDKKKMLGILIAAAEDYFCKMKEALKTNNRPFEEQHKKCVEQAKKSLKNSSFWSKAYLRLSMEEAFSEKVALERDFFLSVYEMQKNEGRQERENQVLEVYKEAMDSGIKEAVSVGDCEQRNRSSLEEASESTELNCNMENENFSFYWKKYKEIFQLQQNLKSMKMKLSEHDKLESSGIKTTLPYFPPNELPTSRNRLETGFFSFVKKAWNNLHGYVAVKYYQTQGIHKIDDELMKQIMKGMEKFYLKTHDSVVKVFGYTSWPGSLGAVMEYIDDIDYFNVASQLPAEAPYFPVLLRTRFCVDVASAFVFLQSAPQLVIGDITVDDVFVTRNARCKVGGFKFRNIINGDLDAESQRESYCGADALGLIMYALVIGKDDEEFNSDKLKLATVDYKPSECSQALTDEIESCISKCSKASSAHSRLHFFLEGAESTSLLDQHVVEFTEFLEGFRENCIPHDIGGSPFDQCL</sequence>